<dbReference type="STRING" id="883081.HMPREF9698_01269"/>
<evidence type="ECO:0000313" key="11">
    <source>
        <dbReference type="EMBL" id="EKU93073.1"/>
    </source>
</evidence>
<dbReference type="InterPro" id="IPR050107">
    <property type="entry name" value="ABC_carbohydrate_import_ATPase"/>
</dbReference>
<dbReference type="InterPro" id="IPR017871">
    <property type="entry name" value="ABC_transporter-like_CS"/>
</dbReference>
<accession>K9E8S6</accession>
<dbReference type="AlphaFoldDB" id="K9E8S6"/>
<dbReference type="eggNOG" id="COG3845">
    <property type="taxonomic scope" value="Bacteria"/>
</dbReference>
<keyword evidence="5" id="KW-0677">Repeat</keyword>
<dbReference type="RefSeq" id="WP_003778883.1">
    <property type="nucleotide sequence ID" value="NZ_JH992961.1"/>
</dbReference>
<comment type="similarity">
    <text evidence="2">Belongs to the ABC transporter superfamily.</text>
</comment>
<keyword evidence="8" id="KW-1278">Translocase</keyword>
<dbReference type="CDD" id="cd03216">
    <property type="entry name" value="ABC_Carb_Monos_I"/>
    <property type="match status" value="1"/>
</dbReference>
<evidence type="ECO:0000256" key="3">
    <source>
        <dbReference type="ARBA" id="ARBA00022448"/>
    </source>
</evidence>
<dbReference type="PANTHER" id="PTHR43790">
    <property type="entry name" value="CARBOHYDRATE TRANSPORT ATP-BINDING PROTEIN MG119-RELATED"/>
    <property type="match status" value="1"/>
</dbReference>
<gene>
    <name evidence="11" type="ORF">HMPREF9698_01269</name>
</gene>
<dbReference type="InterPro" id="IPR027417">
    <property type="entry name" value="P-loop_NTPase"/>
</dbReference>
<evidence type="ECO:0000256" key="4">
    <source>
        <dbReference type="ARBA" id="ARBA00022475"/>
    </source>
</evidence>
<keyword evidence="12" id="KW-1185">Reference proteome</keyword>
<comment type="subcellular location">
    <subcellularLocation>
        <location evidence="1">Cell membrane</location>
        <topology evidence="1">Peripheral membrane protein</topology>
    </subcellularLocation>
</comment>
<keyword evidence="7" id="KW-0067">ATP-binding</keyword>
<dbReference type="PROSITE" id="PS00211">
    <property type="entry name" value="ABC_TRANSPORTER_1"/>
    <property type="match status" value="2"/>
</dbReference>
<dbReference type="GO" id="GO:0005886">
    <property type="term" value="C:plasma membrane"/>
    <property type="evidence" value="ECO:0007669"/>
    <property type="project" value="UniProtKB-SubCell"/>
</dbReference>
<evidence type="ECO:0000256" key="6">
    <source>
        <dbReference type="ARBA" id="ARBA00022741"/>
    </source>
</evidence>
<evidence type="ECO:0000259" key="10">
    <source>
        <dbReference type="PROSITE" id="PS50893"/>
    </source>
</evidence>
<proteinExistence type="inferred from homology"/>
<dbReference type="GO" id="GO:0016887">
    <property type="term" value="F:ATP hydrolysis activity"/>
    <property type="evidence" value="ECO:0007669"/>
    <property type="project" value="InterPro"/>
</dbReference>
<dbReference type="SUPFAM" id="SSF52540">
    <property type="entry name" value="P-loop containing nucleoside triphosphate hydrolases"/>
    <property type="match status" value="2"/>
</dbReference>
<evidence type="ECO:0000256" key="9">
    <source>
        <dbReference type="ARBA" id="ARBA00023136"/>
    </source>
</evidence>
<dbReference type="FunFam" id="3.40.50.300:FF:000127">
    <property type="entry name" value="Ribose import ATP-binding protein RbsA"/>
    <property type="match status" value="1"/>
</dbReference>
<dbReference type="PATRIC" id="fig|883081.3.peg.1446"/>
<organism evidence="11 12">
    <name type="scientific">Alloiococcus otitis ATCC 51267</name>
    <dbReference type="NCBI Taxonomy" id="883081"/>
    <lineage>
        <taxon>Bacteria</taxon>
        <taxon>Bacillati</taxon>
        <taxon>Bacillota</taxon>
        <taxon>Bacilli</taxon>
        <taxon>Lactobacillales</taxon>
        <taxon>Carnobacteriaceae</taxon>
        <taxon>Alloiococcus</taxon>
    </lineage>
</organism>
<dbReference type="FunFam" id="3.40.50.300:FF:001390">
    <property type="entry name" value="ABC transporter, ATP-binding protein"/>
    <property type="match status" value="1"/>
</dbReference>
<dbReference type="InterPro" id="IPR003439">
    <property type="entry name" value="ABC_transporter-like_ATP-bd"/>
</dbReference>
<dbReference type="Proteomes" id="UP000009875">
    <property type="component" value="Unassembled WGS sequence"/>
</dbReference>
<keyword evidence="4" id="KW-1003">Cell membrane</keyword>
<dbReference type="SMART" id="SM00382">
    <property type="entry name" value="AAA"/>
    <property type="match status" value="1"/>
</dbReference>
<keyword evidence="6" id="KW-0547">Nucleotide-binding</keyword>
<dbReference type="PROSITE" id="PS50893">
    <property type="entry name" value="ABC_TRANSPORTER_2"/>
    <property type="match status" value="2"/>
</dbReference>
<evidence type="ECO:0000256" key="7">
    <source>
        <dbReference type="ARBA" id="ARBA00022840"/>
    </source>
</evidence>
<evidence type="ECO:0000256" key="5">
    <source>
        <dbReference type="ARBA" id="ARBA00022737"/>
    </source>
</evidence>
<dbReference type="HOGENOM" id="CLU_000604_92_0_9"/>
<dbReference type="InterPro" id="IPR003593">
    <property type="entry name" value="AAA+_ATPase"/>
</dbReference>
<evidence type="ECO:0000256" key="1">
    <source>
        <dbReference type="ARBA" id="ARBA00004202"/>
    </source>
</evidence>
<evidence type="ECO:0000256" key="2">
    <source>
        <dbReference type="ARBA" id="ARBA00005417"/>
    </source>
</evidence>
<dbReference type="GO" id="GO:0005524">
    <property type="term" value="F:ATP binding"/>
    <property type="evidence" value="ECO:0007669"/>
    <property type="project" value="UniProtKB-KW"/>
</dbReference>
<protein>
    <recommendedName>
        <fullName evidence="10">ABC transporter domain-containing protein</fullName>
    </recommendedName>
</protein>
<sequence length="527" mass="58535">MAQNENVIEMVDITKKFGDFKANDKVNLQVKKGEVHALLGENGAGKSTLMNILSGLLEPTSGEIRVKGEKVSISSPEKARQYGIGMVYQHFMLVDKFTITENIMLGREEHKFGYIDQKAARKRIEDLSNRYGLKVDPKAVVRDVSVGMQQRVEIIKALYGGSDILILDEPTAVLTPQEIEELMEIMRNMTAEGKSIILITHKLDEIKQVADRCTVIRRGQSIDTVDVKSTSSQALADMMVGRSVNFRVDKKPAKRKEIVLSLEDLVVKDSRGLEAVKGLSLDIRAGEILGIAGIDGNGQSELIQAIAGLKPIESGEINLNKFDIKNKKPRQITEQGLGHIPEDRQRYGLILDMTLEENLVLQSYYQLPFSSGGILDHDSIKEHAERLIDEFDVRSQGPKEKAQALSGGNQQKAIIAREMDRNPELLIAAQPTRGLDVGAIEYIHKRLVEQRDSGKAVLLMSFELDEVLNVSDRIAVMYDGNIIATVQADQTNESELGLLMAGVPLDQARDQVKEEEGREAENVQSRK</sequence>
<dbReference type="Gene3D" id="3.40.50.300">
    <property type="entry name" value="P-loop containing nucleotide triphosphate hydrolases"/>
    <property type="match status" value="2"/>
</dbReference>
<evidence type="ECO:0000313" key="12">
    <source>
        <dbReference type="Proteomes" id="UP000009875"/>
    </source>
</evidence>
<evidence type="ECO:0000256" key="8">
    <source>
        <dbReference type="ARBA" id="ARBA00022967"/>
    </source>
</evidence>
<dbReference type="EMBL" id="AGXA01000027">
    <property type="protein sequence ID" value="EKU93073.1"/>
    <property type="molecule type" value="Genomic_DNA"/>
</dbReference>
<comment type="caution">
    <text evidence="11">The sequence shown here is derived from an EMBL/GenBank/DDBJ whole genome shotgun (WGS) entry which is preliminary data.</text>
</comment>
<dbReference type="Pfam" id="PF00005">
    <property type="entry name" value="ABC_tran"/>
    <property type="match status" value="2"/>
</dbReference>
<dbReference type="PANTHER" id="PTHR43790:SF4">
    <property type="entry name" value="GUANOSINE IMPORT ATP-BINDING PROTEIN NUPO"/>
    <property type="match status" value="1"/>
</dbReference>
<feature type="domain" description="ABC transporter" evidence="10">
    <location>
        <begin position="260"/>
        <end position="504"/>
    </location>
</feature>
<feature type="domain" description="ABC transporter" evidence="10">
    <location>
        <begin position="8"/>
        <end position="243"/>
    </location>
</feature>
<name>K9E8S6_9LACT</name>
<reference evidence="11 12" key="1">
    <citation type="submission" date="2012-09" db="EMBL/GenBank/DDBJ databases">
        <title>The Genome Sequence of Alloiococcus otitis ATCC 51267.</title>
        <authorList>
            <consortium name="The Broad Institute Genome Sequencing Platform"/>
            <person name="Earl A."/>
            <person name="Ward D."/>
            <person name="Feldgarden M."/>
            <person name="Gevers D."/>
            <person name="Huys G."/>
            <person name="Walker B."/>
            <person name="Young S.K."/>
            <person name="Zeng Q."/>
            <person name="Gargeya S."/>
            <person name="Fitzgerald M."/>
            <person name="Haas B."/>
            <person name="Abouelleil A."/>
            <person name="Alvarado L."/>
            <person name="Arachchi H.M."/>
            <person name="Berlin A.M."/>
            <person name="Chapman S.B."/>
            <person name="Goldberg J."/>
            <person name="Griggs A."/>
            <person name="Gujja S."/>
            <person name="Hansen M."/>
            <person name="Howarth C."/>
            <person name="Imamovic A."/>
            <person name="Larimer J."/>
            <person name="McCowen C."/>
            <person name="Montmayeur A."/>
            <person name="Murphy C."/>
            <person name="Neiman D."/>
            <person name="Pearson M."/>
            <person name="Priest M."/>
            <person name="Roberts A."/>
            <person name="Saif S."/>
            <person name="Shea T."/>
            <person name="Sisk P."/>
            <person name="Sykes S."/>
            <person name="Wortman J."/>
            <person name="Nusbaum C."/>
            <person name="Birren B."/>
        </authorList>
    </citation>
    <scope>NUCLEOTIDE SEQUENCE [LARGE SCALE GENOMIC DNA]</scope>
    <source>
        <strain evidence="11 12">ATCC 51267</strain>
    </source>
</reference>
<dbReference type="CDD" id="cd03215">
    <property type="entry name" value="ABC_Carb_Monos_II"/>
    <property type="match status" value="1"/>
</dbReference>
<keyword evidence="9" id="KW-0472">Membrane</keyword>
<keyword evidence="3" id="KW-0813">Transport</keyword>